<dbReference type="InterPro" id="IPR004623">
    <property type="entry name" value="KdpA"/>
</dbReference>
<dbReference type="GeneID" id="41588046"/>
<feature type="transmembrane region" description="Helical" evidence="9">
    <location>
        <begin position="151"/>
        <end position="174"/>
    </location>
</feature>
<dbReference type="Pfam" id="PF03814">
    <property type="entry name" value="KdpA"/>
    <property type="match status" value="1"/>
</dbReference>
<feature type="transmembrane region" description="Helical" evidence="9">
    <location>
        <begin position="501"/>
        <end position="526"/>
    </location>
</feature>
<evidence type="ECO:0000256" key="5">
    <source>
        <dbReference type="ARBA" id="ARBA00022958"/>
    </source>
</evidence>
<dbReference type="PANTHER" id="PTHR30607">
    <property type="entry name" value="POTASSIUM-TRANSPORTING ATPASE A CHAIN"/>
    <property type="match status" value="1"/>
</dbReference>
<protein>
    <submittedName>
        <fullName evidence="10">Potassium-transporting P-type ATPase subunit A</fullName>
    </submittedName>
</protein>
<dbReference type="RefSeq" id="WP_148689651.1">
    <property type="nucleotide sequence ID" value="NZ_LT671858.1"/>
</dbReference>
<name>A0A1N5U1Z4_9ARCH</name>
<dbReference type="GO" id="GO:0008556">
    <property type="term" value="F:P-type potassium transmembrane transporter activity"/>
    <property type="evidence" value="ECO:0007669"/>
    <property type="project" value="InterPro"/>
</dbReference>
<evidence type="ECO:0000313" key="11">
    <source>
        <dbReference type="Proteomes" id="UP000195607"/>
    </source>
</evidence>
<keyword evidence="6 9" id="KW-1133">Transmembrane helix</keyword>
<keyword evidence="2" id="KW-1003">Cell membrane</keyword>
<feature type="transmembrane region" description="Helical" evidence="9">
    <location>
        <begin position="304"/>
        <end position="323"/>
    </location>
</feature>
<evidence type="ECO:0000256" key="6">
    <source>
        <dbReference type="ARBA" id="ARBA00022989"/>
    </source>
</evidence>
<evidence type="ECO:0000256" key="8">
    <source>
        <dbReference type="ARBA" id="ARBA00023136"/>
    </source>
</evidence>
<keyword evidence="5" id="KW-0630">Potassium</keyword>
<evidence type="ECO:0000313" key="10">
    <source>
        <dbReference type="EMBL" id="SIM54550.1"/>
    </source>
</evidence>
<sequence>MSTGITATGNFWSAFFVNNRIVSGVIIIALYLIIISFFGYMIAPYIKKLYTGENTKLRKYTDPIIGFIEKVAGVDRNKTYSFKGYFISLIIFNFVAGTISFLFLIFQGYFFKAPGQDVMSPSLTFNTIISFLTNTNLQHYSSPTTLTYLDLTVVIIGLMFLSAGTGFAASMAFVRGIMNDDKKLGNFFHDFLVAIFDLILPLSLLATVLLIIVGVPDTTYSSIIIHPFFGKMTVNIPIGPVASLEGVKNIGTNGGGFYGANAGYPFENPDWISNLIEVVSFTIIPIGSIFALGQALNNRKFGRVIYGVIVALFIFSALLTFFGEISGIPAMANLGFNYGGNFIGKETAIGISQSSIFSTGATLTSTGAANSALIDYTPAGILGILFPLLLNDPLGGVGTGILNIFSYVIFTVFIVSLMVGKLPEIMSLKVSAKEMKYSTYSLITHPLIIIVPLGIVLLLSPILMSSFVNTRPDQITQLLYEFASAASNNGSEVGGFATNTAFFNIIDGIIMLMGRFPIMAFQLVIAQSFASKKPKVLYGRTFDIGSFWFGMMLFFTMLLLGLLSFFPILAVGPLLSWGRTFSLIIRGVL</sequence>
<feature type="transmembrane region" description="Helical" evidence="9">
    <location>
        <begin position="186"/>
        <end position="213"/>
    </location>
</feature>
<feature type="transmembrane region" description="Helical" evidence="9">
    <location>
        <begin position="397"/>
        <end position="419"/>
    </location>
</feature>
<dbReference type="AlphaFoldDB" id="A0A1N5U1Z4"/>
<evidence type="ECO:0000256" key="3">
    <source>
        <dbReference type="ARBA" id="ARBA00022538"/>
    </source>
</evidence>
<keyword evidence="4 9" id="KW-0812">Transmembrane</keyword>
<feature type="transmembrane region" description="Helical" evidence="9">
    <location>
        <begin position="547"/>
        <end position="570"/>
    </location>
</feature>
<keyword evidence="3" id="KW-0633">Potassium transport</keyword>
<keyword evidence="7" id="KW-0406">Ion transport</keyword>
<proteinExistence type="predicted"/>
<dbReference type="GO" id="GO:0005886">
    <property type="term" value="C:plasma membrane"/>
    <property type="evidence" value="ECO:0007669"/>
    <property type="project" value="TreeGrafter"/>
</dbReference>
<feature type="transmembrane region" description="Helical" evidence="9">
    <location>
        <begin position="440"/>
        <end position="463"/>
    </location>
</feature>
<organism evidence="10 11">
    <name type="scientific">Cuniculiplasma divulgatum</name>
    <dbReference type="NCBI Taxonomy" id="1673428"/>
    <lineage>
        <taxon>Archaea</taxon>
        <taxon>Methanobacteriati</taxon>
        <taxon>Thermoplasmatota</taxon>
        <taxon>Thermoplasmata</taxon>
        <taxon>Thermoplasmatales</taxon>
        <taxon>Cuniculiplasmataceae</taxon>
        <taxon>Cuniculiplasma</taxon>
    </lineage>
</organism>
<evidence type="ECO:0000256" key="2">
    <source>
        <dbReference type="ARBA" id="ARBA00022475"/>
    </source>
</evidence>
<dbReference type="Proteomes" id="UP000195607">
    <property type="component" value="Chromosome I"/>
</dbReference>
<dbReference type="PANTHER" id="PTHR30607:SF2">
    <property type="entry name" value="POTASSIUM-TRANSPORTING ATPASE POTASSIUM-BINDING SUBUNIT"/>
    <property type="match status" value="1"/>
</dbReference>
<evidence type="ECO:0000256" key="9">
    <source>
        <dbReference type="SAM" id="Phobius"/>
    </source>
</evidence>
<dbReference type="PIRSF" id="PIRSF001294">
    <property type="entry name" value="K_ATPaseA"/>
    <property type="match status" value="1"/>
</dbReference>
<evidence type="ECO:0000256" key="7">
    <source>
        <dbReference type="ARBA" id="ARBA00023065"/>
    </source>
</evidence>
<evidence type="ECO:0000256" key="1">
    <source>
        <dbReference type="ARBA" id="ARBA00022448"/>
    </source>
</evidence>
<gene>
    <name evidence="10" type="ORF">CSP5_0771</name>
</gene>
<feature type="transmembrane region" description="Helical" evidence="9">
    <location>
        <begin position="271"/>
        <end position="292"/>
    </location>
</feature>
<feature type="transmembrane region" description="Helical" evidence="9">
    <location>
        <begin position="21"/>
        <end position="43"/>
    </location>
</feature>
<keyword evidence="1" id="KW-0813">Transport</keyword>
<feature type="transmembrane region" description="Helical" evidence="9">
    <location>
        <begin position="85"/>
        <end position="110"/>
    </location>
</feature>
<dbReference type="EMBL" id="LT671858">
    <property type="protein sequence ID" value="SIM54550.1"/>
    <property type="molecule type" value="Genomic_DNA"/>
</dbReference>
<accession>A0A1N5U1Z4</accession>
<keyword evidence="8 9" id="KW-0472">Membrane</keyword>
<reference evidence="10 11" key="1">
    <citation type="submission" date="2016-04" db="EMBL/GenBank/DDBJ databases">
        <authorList>
            <person name="Evans L.H."/>
            <person name="Alamgir A."/>
            <person name="Owens N."/>
            <person name="Weber N.D."/>
            <person name="Virtaneva K."/>
            <person name="Barbian K."/>
            <person name="Babar A."/>
            <person name="Rosenke K."/>
        </authorList>
    </citation>
    <scope>NUCLEOTIDE SEQUENCE [LARGE SCALE GENOMIC DNA]</scope>
    <source>
        <strain evidence="11">S5(T) (JCM 30642 \VKM B-2941)</strain>
    </source>
</reference>
<evidence type="ECO:0000256" key="4">
    <source>
        <dbReference type="ARBA" id="ARBA00022692"/>
    </source>
</evidence>